<dbReference type="Proteomes" id="UP000256562">
    <property type="component" value="Unassembled WGS sequence"/>
</dbReference>
<keyword evidence="6 9" id="KW-1133">Transmembrane helix</keyword>
<dbReference type="PANTHER" id="PTHR43562">
    <property type="entry name" value="NAPA-TYPE SODIUM/HYDROGEN ANTIPORTER"/>
    <property type="match status" value="1"/>
</dbReference>
<name>A0A3E0IRJ2_9STAP</name>
<dbReference type="GO" id="GO:0006813">
    <property type="term" value="P:potassium ion transport"/>
    <property type="evidence" value="ECO:0007669"/>
    <property type="project" value="InterPro"/>
</dbReference>
<dbReference type="InterPro" id="IPR003148">
    <property type="entry name" value="RCK_N"/>
</dbReference>
<dbReference type="OrthoDB" id="9793589at2"/>
<comment type="subcellular location">
    <subcellularLocation>
        <location evidence="1">Membrane</location>
        <topology evidence="1">Multi-pass membrane protein</topology>
    </subcellularLocation>
</comment>
<evidence type="ECO:0000259" key="10">
    <source>
        <dbReference type="PROSITE" id="PS51202"/>
    </source>
</evidence>
<dbReference type="EMBL" id="QKXQ01000130">
    <property type="protein sequence ID" value="REH98854.1"/>
    <property type="molecule type" value="Genomic_DNA"/>
</dbReference>
<dbReference type="Gene3D" id="3.30.70.1450">
    <property type="entry name" value="Regulator of K+ conductance, C-terminal domain"/>
    <property type="match status" value="1"/>
</dbReference>
<feature type="transmembrane region" description="Helical" evidence="9">
    <location>
        <begin position="335"/>
        <end position="355"/>
    </location>
</feature>
<evidence type="ECO:0000256" key="2">
    <source>
        <dbReference type="ARBA" id="ARBA00005551"/>
    </source>
</evidence>
<feature type="transmembrane region" description="Helical" evidence="9">
    <location>
        <begin position="304"/>
        <end position="329"/>
    </location>
</feature>
<evidence type="ECO:0000256" key="1">
    <source>
        <dbReference type="ARBA" id="ARBA00004141"/>
    </source>
</evidence>
<evidence type="ECO:0000256" key="9">
    <source>
        <dbReference type="SAM" id="Phobius"/>
    </source>
</evidence>
<dbReference type="InterPro" id="IPR036291">
    <property type="entry name" value="NAD(P)-bd_dom_sf"/>
</dbReference>
<organism evidence="11 12">
    <name type="scientific">Staphylococcus felis</name>
    <dbReference type="NCBI Taxonomy" id="46127"/>
    <lineage>
        <taxon>Bacteria</taxon>
        <taxon>Bacillati</taxon>
        <taxon>Bacillota</taxon>
        <taxon>Bacilli</taxon>
        <taxon>Bacillales</taxon>
        <taxon>Staphylococcaceae</taxon>
        <taxon>Staphylococcus</taxon>
    </lineage>
</organism>
<dbReference type="InterPro" id="IPR036721">
    <property type="entry name" value="RCK_C_sf"/>
</dbReference>
<feature type="transmembrane region" description="Helical" evidence="9">
    <location>
        <begin position="127"/>
        <end position="147"/>
    </location>
</feature>
<dbReference type="RefSeq" id="WP_116093851.1">
    <property type="nucleotide sequence ID" value="NZ_QKXQ01000130.1"/>
</dbReference>
<evidence type="ECO:0000256" key="7">
    <source>
        <dbReference type="ARBA" id="ARBA00023065"/>
    </source>
</evidence>
<evidence type="ECO:0000256" key="6">
    <source>
        <dbReference type="ARBA" id="ARBA00022989"/>
    </source>
</evidence>
<feature type="transmembrane region" description="Helical" evidence="9">
    <location>
        <begin position="6"/>
        <end position="23"/>
    </location>
</feature>
<dbReference type="GO" id="GO:0008324">
    <property type="term" value="F:monoatomic cation transmembrane transporter activity"/>
    <property type="evidence" value="ECO:0007669"/>
    <property type="project" value="InterPro"/>
</dbReference>
<feature type="transmembrane region" description="Helical" evidence="9">
    <location>
        <begin position="274"/>
        <end position="292"/>
    </location>
</feature>
<dbReference type="InterPro" id="IPR006037">
    <property type="entry name" value="RCK_C"/>
</dbReference>
<dbReference type="GO" id="GO:0015297">
    <property type="term" value="F:antiporter activity"/>
    <property type="evidence" value="ECO:0007669"/>
    <property type="project" value="UniProtKB-KW"/>
</dbReference>
<comment type="similarity">
    <text evidence="2">Belongs to the monovalent cation:proton antiporter 2 (CPA2) transporter (TC 2.A.37) family.</text>
</comment>
<dbReference type="InterPro" id="IPR006153">
    <property type="entry name" value="Cation/H_exchanger_TM"/>
</dbReference>
<feature type="transmembrane region" description="Helical" evidence="9">
    <location>
        <begin position="57"/>
        <end position="76"/>
    </location>
</feature>
<dbReference type="Gene3D" id="1.20.1530.20">
    <property type="match status" value="1"/>
</dbReference>
<keyword evidence="5 9" id="KW-0812">Transmembrane</keyword>
<keyword evidence="3" id="KW-0813">Transport</keyword>
<keyword evidence="4" id="KW-0050">Antiport</keyword>
<dbReference type="SUPFAM" id="SSF51735">
    <property type="entry name" value="NAD(P)-binding Rossmann-fold domains"/>
    <property type="match status" value="1"/>
</dbReference>
<dbReference type="InterPro" id="IPR038770">
    <property type="entry name" value="Na+/solute_symporter_sf"/>
</dbReference>
<evidence type="ECO:0000313" key="11">
    <source>
        <dbReference type="EMBL" id="REH98854.1"/>
    </source>
</evidence>
<evidence type="ECO:0000256" key="3">
    <source>
        <dbReference type="ARBA" id="ARBA00022448"/>
    </source>
</evidence>
<accession>A0A3E0IRJ2</accession>
<protein>
    <submittedName>
        <fullName evidence="11">Sodium:proton antiporter</fullName>
    </submittedName>
</protein>
<dbReference type="Pfam" id="PF02080">
    <property type="entry name" value="TrkA_C"/>
    <property type="match status" value="1"/>
</dbReference>
<keyword evidence="8 9" id="KW-0472">Membrane</keyword>
<evidence type="ECO:0000256" key="4">
    <source>
        <dbReference type="ARBA" id="ARBA00022449"/>
    </source>
</evidence>
<dbReference type="Pfam" id="PF00999">
    <property type="entry name" value="Na_H_Exchanger"/>
    <property type="match status" value="1"/>
</dbReference>
<sequence length="610" mass="67955">MEFVSLVIVIIAAVLTPIIINRLKISFLPVVVAEILMGIVIGHSFLNIVHADETLKILSTLGFIFLMFLSGLEIDFNAFKKEKTNKKQDDTSTPGHFSLALVVFIFIMIVSTLLAYMFKWIGLIDDVLLMVIIISTISLGVVVPTLKEMNIMRTRIGQFILLVAVLADLATMILLTVYGALNATGSSTIWLIGILAIFPIVFYFLGVFLKKAPIFEKLMNGTTQIGIRAVFALIILLVALAEGVGAENILGAFLAGVVVSLLKPNPDLIEKLDSFGYGFFIPIFFIMVGVELDIPSLIKNPSLLIIIPILILAFIISKLIPVLFIRKWFDSKTTIASAFLLTSTLSLVIAAAKIAEKLGTISDKTSGILILSAVITCVFVPIVFKKLIPVPDEMQHSVKVAMIGKNQLSIPIAQGLSSHLYQITLYYREDLSDQRKLSDDITMVEFPDYNEDMLERLGLFDSDIVVCSTNDDNINRRVALMAKDHGVERVICRLETNDEEHELSSKGIELFSNFQSNQILLKGMIETPNMLNLLSNVETSLYEIGMYNYAFDQMQLRDFPFGGDVIFVRIIRNNESIIPHGDTYLQYGDRLIVTGTKEYVDQLKIELEMF</sequence>
<feature type="transmembrane region" description="Helical" evidence="9">
    <location>
        <begin position="97"/>
        <end position="121"/>
    </location>
</feature>
<evidence type="ECO:0000256" key="5">
    <source>
        <dbReference type="ARBA" id="ARBA00022692"/>
    </source>
</evidence>
<proteinExistence type="inferred from homology"/>
<feature type="transmembrane region" description="Helical" evidence="9">
    <location>
        <begin position="230"/>
        <end position="262"/>
    </location>
</feature>
<gene>
    <name evidence="11" type="ORF">DOS83_03005</name>
</gene>
<dbReference type="PANTHER" id="PTHR43562:SF1">
    <property type="entry name" value="NA(+)_H(+) ANTIPORTER YJBQ-RELATED"/>
    <property type="match status" value="1"/>
</dbReference>
<dbReference type="Pfam" id="PF02254">
    <property type="entry name" value="TrkA_N"/>
    <property type="match status" value="1"/>
</dbReference>
<feature type="transmembrane region" description="Helical" evidence="9">
    <location>
        <begin position="159"/>
        <end position="181"/>
    </location>
</feature>
<evidence type="ECO:0000256" key="8">
    <source>
        <dbReference type="ARBA" id="ARBA00023136"/>
    </source>
</evidence>
<evidence type="ECO:0000313" key="12">
    <source>
        <dbReference type="Proteomes" id="UP000256562"/>
    </source>
</evidence>
<feature type="transmembrane region" description="Helical" evidence="9">
    <location>
        <begin position="30"/>
        <end position="51"/>
    </location>
</feature>
<comment type="caution">
    <text evidence="11">The sequence shown here is derived from an EMBL/GenBank/DDBJ whole genome shotgun (WGS) entry which is preliminary data.</text>
</comment>
<keyword evidence="7" id="KW-0406">Ion transport</keyword>
<dbReference type="PROSITE" id="PS51202">
    <property type="entry name" value="RCK_C"/>
    <property type="match status" value="1"/>
</dbReference>
<feature type="transmembrane region" description="Helical" evidence="9">
    <location>
        <begin position="187"/>
        <end position="209"/>
    </location>
</feature>
<reference evidence="11 12" key="1">
    <citation type="journal article" date="2018" name="Vet. Microbiol.">
        <title>Characterisation of Staphylococcus felis isolated from cats using whole genome sequencing.</title>
        <authorList>
            <person name="Worthing K."/>
            <person name="Pang S."/>
            <person name="Trott D.J."/>
            <person name="Abraham S."/>
            <person name="Coombs G.W."/>
            <person name="Jordan D."/>
            <person name="McIntyre L."/>
            <person name="Davies M.R."/>
            <person name="Norris J."/>
        </authorList>
    </citation>
    <scope>NUCLEOTIDE SEQUENCE [LARGE SCALE GENOMIC DNA]</scope>
    <source>
        <strain evidence="11 12">F9</strain>
    </source>
</reference>
<dbReference type="Gene3D" id="3.40.50.720">
    <property type="entry name" value="NAD(P)-binding Rossmann-like Domain"/>
    <property type="match status" value="1"/>
</dbReference>
<dbReference type="GO" id="GO:1902600">
    <property type="term" value="P:proton transmembrane transport"/>
    <property type="evidence" value="ECO:0007669"/>
    <property type="project" value="InterPro"/>
</dbReference>
<dbReference type="AlphaFoldDB" id="A0A3E0IRJ2"/>
<feature type="domain" description="RCK C-terminal" evidence="10">
    <location>
        <begin position="528"/>
        <end position="609"/>
    </location>
</feature>
<dbReference type="GO" id="GO:0016020">
    <property type="term" value="C:membrane"/>
    <property type="evidence" value="ECO:0007669"/>
    <property type="project" value="UniProtKB-SubCell"/>
</dbReference>
<feature type="transmembrane region" description="Helical" evidence="9">
    <location>
        <begin position="367"/>
        <end position="384"/>
    </location>
</feature>
<dbReference type="SUPFAM" id="SSF116726">
    <property type="entry name" value="TrkA C-terminal domain-like"/>
    <property type="match status" value="1"/>
</dbReference>